<accession>A0ABD3P1K8</accession>
<feature type="coiled-coil region" evidence="1">
    <location>
        <begin position="276"/>
        <end position="303"/>
    </location>
</feature>
<comment type="caution">
    <text evidence="3">The sequence shown here is derived from an EMBL/GenBank/DDBJ whole genome shotgun (WGS) entry which is preliminary data.</text>
</comment>
<dbReference type="EMBL" id="JALLAZ020001055">
    <property type="protein sequence ID" value="KAL3781652.1"/>
    <property type="molecule type" value="Genomic_DNA"/>
</dbReference>
<evidence type="ECO:0000313" key="4">
    <source>
        <dbReference type="Proteomes" id="UP001530315"/>
    </source>
</evidence>
<feature type="compositionally biased region" description="Polar residues" evidence="2">
    <location>
        <begin position="378"/>
        <end position="395"/>
    </location>
</feature>
<sequence length="427" mass="49301">MEVKAIVNALVDKHEELQQVPSKTFERMVEKLYLEHTQNNTIADKSVGDEDRDEQTTVRFSGDATRDGTLDYTLDEALDRTLDGTLDAAMDGTSTGYRYDTQADEIVYHHEPDPILRIIRQEQNPQDKRGDYIWLERARAEKRLMDIANTKARQSELMKQAEQIKALIALEKAAEKKAKREALIFMKREKQERKREIKAAAKEKKLLLIQQRTEEKAARVAARIATAKAKKLATSARNAKELGYNSTAYQKNRRRGYDLPAHQKKTQSDRFVKNDINCLSEARDNLSDEIKSMKTELAQLKLGLFELRNDTEEWEDYHDMNPIEKLLGCAVSTCTLPVCANDRNYLSSASSELRKLPKRGWLSSQPSSALRPSKKSLNRYSKSQTPRNQIALNNTRLRHQSYKRQRPNKNNRKKSKSRLELDKPYFL</sequence>
<evidence type="ECO:0000256" key="1">
    <source>
        <dbReference type="SAM" id="Coils"/>
    </source>
</evidence>
<reference evidence="3 4" key="1">
    <citation type="submission" date="2024-10" db="EMBL/GenBank/DDBJ databases">
        <title>Updated reference genomes for cyclostephanoid diatoms.</title>
        <authorList>
            <person name="Roberts W.R."/>
            <person name="Alverson A.J."/>
        </authorList>
    </citation>
    <scope>NUCLEOTIDE SEQUENCE [LARGE SCALE GENOMIC DNA]</scope>
    <source>
        <strain evidence="3 4">AJA276-08</strain>
    </source>
</reference>
<feature type="region of interest" description="Disordered" evidence="2">
    <location>
        <begin position="360"/>
        <end position="427"/>
    </location>
</feature>
<keyword evidence="4" id="KW-1185">Reference proteome</keyword>
<feature type="compositionally biased region" description="Basic and acidic residues" evidence="2">
    <location>
        <begin position="417"/>
        <end position="427"/>
    </location>
</feature>
<dbReference type="AlphaFoldDB" id="A0ABD3P1K8"/>
<gene>
    <name evidence="3" type="ORF">ACHAW5_000078</name>
</gene>
<feature type="compositionally biased region" description="Basic residues" evidence="2">
    <location>
        <begin position="396"/>
        <end position="416"/>
    </location>
</feature>
<proteinExistence type="predicted"/>
<name>A0ABD3P1K8_9STRA</name>
<evidence type="ECO:0000313" key="3">
    <source>
        <dbReference type="EMBL" id="KAL3781652.1"/>
    </source>
</evidence>
<protein>
    <submittedName>
        <fullName evidence="3">Uncharacterized protein</fullName>
    </submittedName>
</protein>
<evidence type="ECO:0000256" key="2">
    <source>
        <dbReference type="SAM" id="MobiDB-lite"/>
    </source>
</evidence>
<keyword evidence="1" id="KW-0175">Coiled coil</keyword>
<dbReference type="Proteomes" id="UP001530315">
    <property type="component" value="Unassembled WGS sequence"/>
</dbReference>
<organism evidence="3 4">
    <name type="scientific">Stephanodiscus triporus</name>
    <dbReference type="NCBI Taxonomy" id="2934178"/>
    <lineage>
        <taxon>Eukaryota</taxon>
        <taxon>Sar</taxon>
        <taxon>Stramenopiles</taxon>
        <taxon>Ochrophyta</taxon>
        <taxon>Bacillariophyta</taxon>
        <taxon>Coscinodiscophyceae</taxon>
        <taxon>Thalassiosirophycidae</taxon>
        <taxon>Stephanodiscales</taxon>
        <taxon>Stephanodiscaceae</taxon>
        <taxon>Stephanodiscus</taxon>
    </lineage>
</organism>